<dbReference type="EMBL" id="JAGQHR010000898">
    <property type="protein sequence ID" value="MCA9729915.1"/>
    <property type="molecule type" value="Genomic_DNA"/>
</dbReference>
<dbReference type="AlphaFoldDB" id="A0A956M290"/>
<evidence type="ECO:0000313" key="1">
    <source>
        <dbReference type="EMBL" id="MCA9729915.1"/>
    </source>
</evidence>
<sequence length="100" mass="11340">FLTHTGRYADATRPAENHYFQVGMTVHKNVVADETVHIAVVMNLAEWYETPNTIHLIDHSVQPNDPNYTIMTIYDRQVELEENGMTGVLFEGIPEGGHDD</sequence>
<evidence type="ECO:0000313" key="2">
    <source>
        <dbReference type="Proteomes" id="UP000697710"/>
    </source>
</evidence>
<proteinExistence type="predicted"/>
<organism evidence="1 2">
    <name type="scientific">Eiseniibacteriota bacterium</name>
    <dbReference type="NCBI Taxonomy" id="2212470"/>
    <lineage>
        <taxon>Bacteria</taxon>
        <taxon>Candidatus Eiseniibacteriota</taxon>
    </lineage>
</organism>
<comment type="caution">
    <text evidence="1">The sequence shown here is derived from an EMBL/GenBank/DDBJ whole genome shotgun (WGS) entry which is preliminary data.</text>
</comment>
<gene>
    <name evidence="1" type="ORF">KC729_19685</name>
</gene>
<dbReference type="Proteomes" id="UP000697710">
    <property type="component" value="Unassembled WGS sequence"/>
</dbReference>
<protein>
    <submittedName>
        <fullName evidence="1">Uncharacterized protein</fullName>
    </submittedName>
</protein>
<name>A0A956M290_UNCEI</name>
<reference evidence="1" key="2">
    <citation type="journal article" date="2021" name="Microbiome">
        <title>Successional dynamics and alternative stable states in a saline activated sludge microbial community over 9 years.</title>
        <authorList>
            <person name="Wang Y."/>
            <person name="Ye J."/>
            <person name="Ju F."/>
            <person name="Liu L."/>
            <person name="Boyd J.A."/>
            <person name="Deng Y."/>
            <person name="Parks D.H."/>
            <person name="Jiang X."/>
            <person name="Yin X."/>
            <person name="Woodcroft B.J."/>
            <person name="Tyson G.W."/>
            <person name="Hugenholtz P."/>
            <person name="Polz M.F."/>
            <person name="Zhang T."/>
        </authorList>
    </citation>
    <scope>NUCLEOTIDE SEQUENCE</scope>
    <source>
        <strain evidence="1">HKST-UBA01</strain>
    </source>
</reference>
<feature type="non-terminal residue" evidence="1">
    <location>
        <position position="1"/>
    </location>
</feature>
<reference evidence="1" key="1">
    <citation type="submission" date="2020-04" db="EMBL/GenBank/DDBJ databases">
        <authorList>
            <person name="Zhang T."/>
        </authorList>
    </citation>
    <scope>NUCLEOTIDE SEQUENCE</scope>
    <source>
        <strain evidence="1">HKST-UBA01</strain>
    </source>
</reference>
<accession>A0A956M290</accession>